<reference evidence="2" key="2">
    <citation type="submission" date="2023-05" db="EMBL/GenBank/DDBJ databases">
        <authorList>
            <consortium name="Lawrence Berkeley National Laboratory"/>
            <person name="Steindorff A."/>
            <person name="Hensen N."/>
            <person name="Bonometti L."/>
            <person name="Westerberg I."/>
            <person name="Brannstrom I.O."/>
            <person name="Guillou S."/>
            <person name="Cros-Aarteil S."/>
            <person name="Calhoun S."/>
            <person name="Haridas S."/>
            <person name="Kuo A."/>
            <person name="Mondo S."/>
            <person name="Pangilinan J."/>
            <person name="Riley R."/>
            <person name="Labutti K."/>
            <person name="Andreopoulos B."/>
            <person name="Lipzen A."/>
            <person name="Chen C."/>
            <person name="Yanf M."/>
            <person name="Daum C."/>
            <person name="Ng V."/>
            <person name="Clum A."/>
            <person name="Ohm R."/>
            <person name="Martin F."/>
            <person name="Silar P."/>
            <person name="Natvig D."/>
            <person name="Lalanne C."/>
            <person name="Gautier V."/>
            <person name="Ament-Velasquez S.L."/>
            <person name="Kruys A."/>
            <person name="Hutchinson M.I."/>
            <person name="Powell A.J."/>
            <person name="Barry K."/>
            <person name="Miller A.N."/>
            <person name="Grigoriev I.V."/>
            <person name="Debuchy R."/>
            <person name="Gladieux P."/>
            <person name="Thoren M.H."/>
            <person name="Johannesson H."/>
        </authorList>
    </citation>
    <scope>NUCLEOTIDE SEQUENCE</scope>
    <source>
        <strain evidence="2">CBS 538.74</strain>
    </source>
</reference>
<comment type="caution">
    <text evidence="2">The sequence shown here is derived from an EMBL/GenBank/DDBJ whole genome shotgun (WGS) entry which is preliminary data.</text>
</comment>
<gene>
    <name evidence="2" type="ORF">C8A00DRAFT_33794</name>
</gene>
<organism evidence="2 3">
    <name type="scientific">Chaetomidium leptoderma</name>
    <dbReference type="NCBI Taxonomy" id="669021"/>
    <lineage>
        <taxon>Eukaryota</taxon>
        <taxon>Fungi</taxon>
        <taxon>Dikarya</taxon>
        <taxon>Ascomycota</taxon>
        <taxon>Pezizomycotina</taxon>
        <taxon>Sordariomycetes</taxon>
        <taxon>Sordariomycetidae</taxon>
        <taxon>Sordariales</taxon>
        <taxon>Chaetomiaceae</taxon>
        <taxon>Chaetomidium</taxon>
    </lineage>
</organism>
<evidence type="ECO:0000256" key="1">
    <source>
        <dbReference type="SAM" id="MobiDB-lite"/>
    </source>
</evidence>
<feature type="compositionally biased region" description="Low complexity" evidence="1">
    <location>
        <begin position="220"/>
        <end position="236"/>
    </location>
</feature>
<dbReference type="AlphaFoldDB" id="A0AAN6VKV3"/>
<dbReference type="Proteomes" id="UP001302745">
    <property type="component" value="Unassembled WGS sequence"/>
</dbReference>
<protein>
    <submittedName>
        <fullName evidence="2">Uncharacterized protein</fullName>
    </submittedName>
</protein>
<sequence length="269" mass="27487">MAALTGAAFAVANPAPAPVETPAAVLPFVLPDHPLAARQVSETDSSSRSRADDESPPDCTTKLFDIVQGRPRYGPQVSSWLLESIYSAMPSYSYVTKYDDSLTTICDSTISPPASLSSEFSNWQDQRSSWVTRSSDAIKSVATSCGGEMSVNLEGLLVTDYAGCTSMVLKLVDIYQSREATQTSTWGKTSTVSQTSGSSSSSTSGAAPPQETETEGEGGSSTTAGAGGAADPTPSTSLSTGGAAAPRETGMFAAAAAVVVGVAGVMVAL</sequence>
<dbReference type="EMBL" id="MU856940">
    <property type="protein sequence ID" value="KAK4153433.1"/>
    <property type="molecule type" value="Genomic_DNA"/>
</dbReference>
<proteinExistence type="predicted"/>
<name>A0AAN6VKV3_9PEZI</name>
<evidence type="ECO:0000313" key="3">
    <source>
        <dbReference type="Proteomes" id="UP001302745"/>
    </source>
</evidence>
<feature type="region of interest" description="Disordered" evidence="1">
    <location>
        <begin position="38"/>
        <end position="60"/>
    </location>
</feature>
<keyword evidence="3" id="KW-1185">Reference proteome</keyword>
<feature type="region of interest" description="Disordered" evidence="1">
    <location>
        <begin position="183"/>
        <end position="244"/>
    </location>
</feature>
<reference evidence="2" key="1">
    <citation type="journal article" date="2023" name="Mol. Phylogenet. Evol.">
        <title>Genome-scale phylogeny and comparative genomics of the fungal order Sordariales.</title>
        <authorList>
            <person name="Hensen N."/>
            <person name="Bonometti L."/>
            <person name="Westerberg I."/>
            <person name="Brannstrom I.O."/>
            <person name="Guillou S."/>
            <person name="Cros-Aarteil S."/>
            <person name="Calhoun S."/>
            <person name="Haridas S."/>
            <person name="Kuo A."/>
            <person name="Mondo S."/>
            <person name="Pangilinan J."/>
            <person name="Riley R."/>
            <person name="LaButti K."/>
            <person name="Andreopoulos B."/>
            <person name="Lipzen A."/>
            <person name="Chen C."/>
            <person name="Yan M."/>
            <person name="Daum C."/>
            <person name="Ng V."/>
            <person name="Clum A."/>
            <person name="Steindorff A."/>
            <person name="Ohm R.A."/>
            <person name="Martin F."/>
            <person name="Silar P."/>
            <person name="Natvig D.O."/>
            <person name="Lalanne C."/>
            <person name="Gautier V."/>
            <person name="Ament-Velasquez S.L."/>
            <person name="Kruys A."/>
            <person name="Hutchinson M.I."/>
            <person name="Powell A.J."/>
            <person name="Barry K."/>
            <person name="Miller A.N."/>
            <person name="Grigoriev I.V."/>
            <person name="Debuchy R."/>
            <person name="Gladieux P."/>
            <person name="Hiltunen Thoren M."/>
            <person name="Johannesson H."/>
        </authorList>
    </citation>
    <scope>NUCLEOTIDE SEQUENCE</scope>
    <source>
        <strain evidence="2">CBS 538.74</strain>
    </source>
</reference>
<evidence type="ECO:0000313" key="2">
    <source>
        <dbReference type="EMBL" id="KAK4153433.1"/>
    </source>
</evidence>
<feature type="compositionally biased region" description="Low complexity" evidence="1">
    <location>
        <begin position="189"/>
        <end position="211"/>
    </location>
</feature>
<accession>A0AAN6VKV3</accession>